<dbReference type="InterPro" id="IPR009057">
    <property type="entry name" value="Homeodomain-like_sf"/>
</dbReference>
<proteinExistence type="predicted"/>
<evidence type="ECO:0000313" key="2">
    <source>
        <dbReference type="Proteomes" id="UP000609346"/>
    </source>
</evidence>
<keyword evidence="2" id="KW-1185">Reference proteome</keyword>
<dbReference type="Gene3D" id="1.10.10.60">
    <property type="entry name" value="Homeodomain-like"/>
    <property type="match status" value="1"/>
</dbReference>
<dbReference type="InterPro" id="IPR052411">
    <property type="entry name" value="c-mor_Regulatory_Protein"/>
</dbReference>
<organism evidence="1 2">
    <name type="scientific">Paenibacillus terricola</name>
    <dbReference type="NCBI Taxonomy" id="2763503"/>
    <lineage>
        <taxon>Bacteria</taxon>
        <taxon>Bacillati</taxon>
        <taxon>Bacillota</taxon>
        <taxon>Bacilli</taxon>
        <taxon>Bacillales</taxon>
        <taxon>Paenibacillaceae</taxon>
        <taxon>Paenibacillus</taxon>
    </lineage>
</organism>
<dbReference type="NCBIfam" id="NF040785">
    <property type="entry name" value="CD3324_fam"/>
    <property type="match status" value="1"/>
</dbReference>
<dbReference type="EMBL" id="JACXZA010000004">
    <property type="protein sequence ID" value="MBD3920387.1"/>
    <property type="molecule type" value="Genomic_DNA"/>
</dbReference>
<dbReference type="RefSeq" id="WP_191204689.1">
    <property type="nucleotide sequence ID" value="NZ_JACXZA010000004.1"/>
</dbReference>
<dbReference type="SUPFAM" id="SSF46689">
    <property type="entry name" value="Homeodomain-like"/>
    <property type="match status" value="1"/>
</dbReference>
<evidence type="ECO:0008006" key="3">
    <source>
        <dbReference type="Google" id="ProtNLM"/>
    </source>
</evidence>
<dbReference type="InterPro" id="IPR049739">
    <property type="entry name" value="YraL-like"/>
</dbReference>
<sequence length="88" mass="10157">MKYLNADAVLPEELIKEIQKYVQGEILYVPIPEGLRKKWGENSGNRAYLHSRNTEIRQKFQAGGTIAELADHYCLSCESIKKIVYTRK</sequence>
<name>A0ABR8MWP5_9BACL</name>
<gene>
    <name evidence="1" type="ORF">H8B09_16620</name>
</gene>
<dbReference type="PANTHER" id="PTHR37812">
    <property type="entry name" value="MU-LIKE PROPHAGE FLUMU PROTEIN C"/>
    <property type="match status" value="1"/>
</dbReference>
<reference evidence="1 2" key="1">
    <citation type="submission" date="2020-09" db="EMBL/GenBank/DDBJ databases">
        <title>Paenibacillus sp. strain PR3 16S rRNA gene Genome sequencing and assembly.</title>
        <authorList>
            <person name="Kim J."/>
        </authorList>
    </citation>
    <scope>NUCLEOTIDE SEQUENCE [LARGE SCALE GENOMIC DNA]</scope>
    <source>
        <strain evidence="1 2">PR3</strain>
    </source>
</reference>
<protein>
    <recommendedName>
        <fullName evidence="3">Mor transcription activator domain-containing protein</fullName>
    </recommendedName>
</protein>
<dbReference type="Proteomes" id="UP000609346">
    <property type="component" value="Unassembled WGS sequence"/>
</dbReference>
<comment type="caution">
    <text evidence="1">The sequence shown here is derived from an EMBL/GenBank/DDBJ whole genome shotgun (WGS) entry which is preliminary data.</text>
</comment>
<evidence type="ECO:0000313" key="1">
    <source>
        <dbReference type="EMBL" id="MBD3920387.1"/>
    </source>
</evidence>
<accession>A0ABR8MWP5</accession>
<dbReference type="PANTHER" id="PTHR37812:SF1">
    <property type="entry name" value="MU-LIKE PROPHAGE FLUMU PROTEIN C"/>
    <property type="match status" value="1"/>
</dbReference>